<dbReference type="Proteomes" id="UP000252015">
    <property type="component" value="Unassembled WGS sequence"/>
</dbReference>
<feature type="transmembrane region" description="Helical" evidence="1">
    <location>
        <begin position="100"/>
        <end position="119"/>
    </location>
</feature>
<keyword evidence="1" id="KW-0812">Transmembrane</keyword>
<organism evidence="2 3">
    <name type="scientific">Mycobacterium shimoidei</name>
    <dbReference type="NCBI Taxonomy" id="29313"/>
    <lineage>
        <taxon>Bacteria</taxon>
        <taxon>Bacillati</taxon>
        <taxon>Actinomycetota</taxon>
        <taxon>Actinomycetes</taxon>
        <taxon>Mycobacteriales</taxon>
        <taxon>Mycobacteriaceae</taxon>
        <taxon>Mycobacterium</taxon>
    </lineage>
</organism>
<keyword evidence="1" id="KW-0472">Membrane</keyword>
<dbReference type="AlphaFoldDB" id="A0A375YX42"/>
<keyword evidence="1" id="KW-1133">Transmembrane helix</keyword>
<dbReference type="EMBL" id="UEGW01000001">
    <property type="protein sequence ID" value="SRX93270.1"/>
    <property type="molecule type" value="Genomic_DNA"/>
</dbReference>
<reference evidence="2 3" key="1">
    <citation type="submission" date="2018-05" db="EMBL/GenBank/DDBJ databases">
        <authorList>
            <consortium name="IHU Genomes"/>
        </authorList>
    </citation>
    <scope>NUCLEOTIDE SEQUENCE [LARGE SCALE GENOMIC DNA]</scope>
    <source>
        <strain evidence="2 3">P7336</strain>
    </source>
</reference>
<feature type="transmembrane region" description="Helical" evidence="1">
    <location>
        <begin position="50"/>
        <end position="70"/>
    </location>
</feature>
<protein>
    <submittedName>
        <fullName evidence="2">Uncharacterized protein</fullName>
    </submittedName>
</protein>
<feature type="transmembrane region" description="Helical" evidence="1">
    <location>
        <begin position="77"/>
        <end position="94"/>
    </location>
</feature>
<name>A0A375YX42_MYCSH</name>
<proteinExistence type="predicted"/>
<accession>A0A375YX42</accession>
<evidence type="ECO:0000256" key="1">
    <source>
        <dbReference type="SAM" id="Phobius"/>
    </source>
</evidence>
<dbReference type="STRING" id="29313.BHQ16_03930"/>
<evidence type="ECO:0000313" key="3">
    <source>
        <dbReference type="Proteomes" id="UP000252015"/>
    </source>
</evidence>
<dbReference type="RefSeq" id="WP_244917434.1">
    <property type="nucleotide sequence ID" value="NZ_UEGW01000001.1"/>
</dbReference>
<sequence>MRLYVGNNGSYRVPTAMRQPANSVVVAREVGFPVLALLAIVVSLDARMPLGLPGHRGLVWLTLLVAVAMVTRTRPTVIAVGTGSTFAALMLHAGPGDHASLRYLAAAVLLYVVAGAPIVRERRWLLAFAAAPIHLVALVGIQVWAGMAEKVLFHLGFGLVAGLLGWAIATGIDWGATPLAPAPRKE</sequence>
<feature type="transmembrane region" description="Helical" evidence="1">
    <location>
        <begin position="124"/>
        <end position="145"/>
    </location>
</feature>
<evidence type="ECO:0000313" key="2">
    <source>
        <dbReference type="EMBL" id="SRX93270.1"/>
    </source>
</evidence>
<keyword evidence="3" id="KW-1185">Reference proteome</keyword>
<feature type="transmembrane region" description="Helical" evidence="1">
    <location>
        <begin position="21"/>
        <end position="44"/>
    </location>
</feature>
<gene>
    <name evidence="2" type="ORF">MSP7336_01507</name>
</gene>
<feature type="transmembrane region" description="Helical" evidence="1">
    <location>
        <begin position="151"/>
        <end position="176"/>
    </location>
</feature>